<dbReference type="Proteomes" id="UP000183994">
    <property type="component" value="Unassembled WGS sequence"/>
</dbReference>
<dbReference type="NCBIfam" id="TIGR00035">
    <property type="entry name" value="asp_race"/>
    <property type="match status" value="1"/>
</dbReference>
<dbReference type="RefSeq" id="WP_073476737.1">
    <property type="nucleotide sequence ID" value="NZ_FQZU01000016.1"/>
</dbReference>
<dbReference type="InterPro" id="IPR015942">
    <property type="entry name" value="Asp/Glu/hydantoin_racemase"/>
</dbReference>
<dbReference type="EMBL" id="FQZU01000016">
    <property type="protein sequence ID" value="SHK02062.1"/>
    <property type="molecule type" value="Genomic_DNA"/>
</dbReference>
<dbReference type="Pfam" id="PF01177">
    <property type="entry name" value="Asp_Glu_race"/>
    <property type="match status" value="1"/>
</dbReference>
<dbReference type="PROSITE" id="PS00924">
    <property type="entry name" value="ASP_GLU_RACEMASE_2"/>
    <property type="match status" value="1"/>
</dbReference>
<accession>A0A1M6P2G2</accession>
<gene>
    <name evidence="3" type="ORF">SAMN02745216_02738</name>
</gene>
<evidence type="ECO:0000256" key="2">
    <source>
        <dbReference type="ARBA" id="ARBA00023235"/>
    </source>
</evidence>
<keyword evidence="4" id="KW-1185">Reference proteome</keyword>
<evidence type="ECO:0000256" key="1">
    <source>
        <dbReference type="ARBA" id="ARBA00007847"/>
    </source>
</evidence>
<dbReference type="PANTHER" id="PTHR21198">
    <property type="entry name" value="GLUTAMATE RACEMASE"/>
    <property type="match status" value="1"/>
</dbReference>
<keyword evidence="2" id="KW-0413">Isomerase</keyword>
<dbReference type="InterPro" id="IPR001920">
    <property type="entry name" value="Asp/Glu_race"/>
</dbReference>
<comment type="similarity">
    <text evidence="1">Belongs to the aspartate/glutamate racemases family.</text>
</comment>
<dbReference type="InterPro" id="IPR033134">
    <property type="entry name" value="Asp/Glu_racemase_AS_2"/>
</dbReference>
<evidence type="ECO:0000313" key="4">
    <source>
        <dbReference type="Proteomes" id="UP000183994"/>
    </source>
</evidence>
<dbReference type="PANTHER" id="PTHR21198:SF7">
    <property type="entry name" value="ASPARTATE-GLUTAMATE RACEMASE FAMILY"/>
    <property type="match status" value="1"/>
</dbReference>
<dbReference type="GO" id="GO:0047661">
    <property type="term" value="F:amino-acid racemase activity"/>
    <property type="evidence" value="ECO:0007669"/>
    <property type="project" value="InterPro"/>
</dbReference>
<reference evidence="4" key="1">
    <citation type="submission" date="2016-11" db="EMBL/GenBank/DDBJ databases">
        <authorList>
            <person name="Varghese N."/>
            <person name="Submissions S."/>
        </authorList>
    </citation>
    <scope>NUCLEOTIDE SEQUENCE [LARGE SCALE GENOMIC DNA]</scope>
    <source>
        <strain evidence="4">DSM 16219</strain>
    </source>
</reference>
<evidence type="ECO:0000313" key="3">
    <source>
        <dbReference type="EMBL" id="SHK02062.1"/>
    </source>
</evidence>
<dbReference type="InterPro" id="IPR004380">
    <property type="entry name" value="Asp_race"/>
</dbReference>
<organism evidence="3 4">
    <name type="scientific">Desulfatibacillum alkenivorans DSM 16219</name>
    <dbReference type="NCBI Taxonomy" id="1121393"/>
    <lineage>
        <taxon>Bacteria</taxon>
        <taxon>Pseudomonadati</taxon>
        <taxon>Thermodesulfobacteriota</taxon>
        <taxon>Desulfobacteria</taxon>
        <taxon>Desulfobacterales</taxon>
        <taxon>Desulfatibacillaceae</taxon>
        <taxon>Desulfatibacillum</taxon>
    </lineage>
</organism>
<proteinExistence type="inferred from homology"/>
<name>A0A1M6P2G2_9BACT</name>
<dbReference type="SUPFAM" id="SSF53681">
    <property type="entry name" value="Aspartate/glutamate racemase"/>
    <property type="match status" value="2"/>
</dbReference>
<sequence>MKKKIGIVGGLSPESTVSYYLHITRTYSERFGDYEYPEIIIYSANLERYHAWRSDNRWDLIADDLAASFQKLKNAGAEFGLIATNTMHKVYDQVAEKAGLPLINIIDETAGKAKELGLKTLGLLGTRYTMSDGFYQNRLSRFGLETVAPNPLQQEVIHKIIVEELVRGRFLDKSRQRYLDIMEELVAKGAQGVILGCTEIPLLVRQEDLSAPLLDTAIIHAEAALKYALS</sequence>
<protein>
    <submittedName>
        <fullName evidence="3">Aspartate racemase</fullName>
    </submittedName>
</protein>
<dbReference type="AlphaFoldDB" id="A0A1M6P2G2"/>
<dbReference type="Gene3D" id="3.40.50.1860">
    <property type="match status" value="2"/>
</dbReference>
<dbReference type="STRING" id="1121393.SAMN02745216_02738"/>